<sequence length="236" mass="24971">MSLLLLFAGGPIGPIQGDLTIVEANDGLTASSSLPVFGSTGSIEADDVAASSGALVITAQVFVGEADDAGVANAMLSLAGIGTIAEDDDVPSTDGTVAVVGSAASVEESDTPLMQGAVGVMGDLAAIEEDDFLSVSALMPILYPRRGGDDVRARYEQHQIEWQEQLRRIIDRSWQIANGEIDPVTFLPIPPPDYSSVVEELRRQALALDQTRIRAFVEEHERLQEEQAISILLLAA</sequence>
<dbReference type="EMBL" id="JAENHL010000008">
    <property type="protein sequence ID" value="MBK1870086.1"/>
    <property type="molecule type" value="Genomic_DNA"/>
</dbReference>
<evidence type="ECO:0000313" key="2">
    <source>
        <dbReference type="Proteomes" id="UP000616151"/>
    </source>
</evidence>
<reference evidence="1" key="1">
    <citation type="submission" date="2021-01" db="EMBL/GenBank/DDBJ databases">
        <authorList>
            <person name="Sun Q."/>
        </authorList>
    </citation>
    <scope>NUCLEOTIDE SEQUENCE</scope>
    <source>
        <strain evidence="1">YIM B02566</strain>
    </source>
</reference>
<gene>
    <name evidence="1" type="ORF">JHL16_27230</name>
</gene>
<comment type="caution">
    <text evidence="1">The sequence shown here is derived from an EMBL/GenBank/DDBJ whole genome shotgun (WGS) entry which is preliminary data.</text>
</comment>
<keyword evidence="2" id="KW-1185">Reference proteome</keyword>
<evidence type="ECO:0000313" key="1">
    <source>
        <dbReference type="EMBL" id="MBK1870086.1"/>
    </source>
</evidence>
<organism evidence="1 2">
    <name type="scientific">Taklimakanibacter albus</name>
    <dbReference type="NCBI Taxonomy" id="2800327"/>
    <lineage>
        <taxon>Bacteria</taxon>
        <taxon>Pseudomonadati</taxon>
        <taxon>Pseudomonadota</taxon>
        <taxon>Alphaproteobacteria</taxon>
        <taxon>Hyphomicrobiales</taxon>
        <taxon>Aestuariivirgaceae</taxon>
        <taxon>Taklimakanibacter</taxon>
    </lineage>
</organism>
<proteinExistence type="predicted"/>
<dbReference type="Proteomes" id="UP000616151">
    <property type="component" value="Unassembled WGS sequence"/>
</dbReference>
<accession>A0ACC5RBM0</accession>
<name>A0ACC5RBM0_9HYPH</name>
<protein>
    <submittedName>
        <fullName evidence="1">Uncharacterized protein</fullName>
    </submittedName>
</protein>